<accession>A0AAE0Z0P2</accession>
<comment type="caution">
    <text evidence="1">The sequence shown here is derived from an EMBL/GenBank/DDBJ whole genome shotgun (WGS) entry which is preliminary data.</text>
</comment>
<keyword evidence="2" id="KW-1185">Reference proteome</keyword>
<evidence type="ECO:0000313" key="1">
    <source>
        <dbReference type="EMBL" id="KAK3760653.1"/>
    </source>
</evidence>
<sequence>MLIKGAGYMTSQLLMLEEEKVTVTIAGWTQPSGNMAMGQHGTRSIPTRKRCQAEQKRPCFNDSSFLIWNFLIFNVPSGIGHRSDVLPGLVDSALPAKCRLLEIAASNVYVQYKRAAVETDTQELTKCYTSFRVSD</sequence>
<reference evidence="1" key="1">
    <citation type="journal article" date="2023" name="G3 (Bethesda)">
        <title>A reference genome for the long-term kleptoplast-retaining sea slug Elysia crispata morphotype clarki.</title>
        <authorList>
            <person name="Eastman K.E."/>
            <person name="Pendleton A.L."/>
            <person name="Shaikh M.A."/>
            <person name="Suttiyut T."/>
            <person name="Ogas R."/>
            <person name="Tomko P."/>
            <person name="Gavelis G."/>
            <person name="Widhalm J.R."/>
            <person name="Wisecaver J.H."/>
        </authorList>
    </citation>
    <scope>NUCLEOTIDE SEQUENCE</scope>
    <source>
        <strain evidence="1">ECLA1</strain>
    </source>
</reference>
<dbReference type="AlphaFoldDB" id="A0AAE0Z0P2"/>
<protein>
    <submittedName>
        <fullName evidence="1">Uncharacterized protein</fullName>
    </submittedName>
</protein>
<proteinExistence type="predicted"/>
<dbReference type="EMBL" id="JAWDGP010004969">
    <property type="protein sequence ID" value="KAK3760653.1"/>
    <property type="molecule type" value="Genomic_DNA"/>
</dbReference>
<name>A0AAE0Z0P2_9GAST</name>
<gene>
    <name evidence="1" type="ORF">RRG08_058651</name>
</gene>
<dbReference type="Proteomes" id="UP001283361">
    <property type="component" value="Unassembled WGS sequence"/>
</dbReference>
<organism evidence="1 2">
    <name type="scientific">Elysia crispata</name>
    <name type="common">lettuce slug</name>
    <dbReference type="NCBI Taxonomy" id="231223"/>
    <lineage>
        <taxon>Eukaryota</taxon>
        <taxon>Metazoa</taxon>
        <taxon>Spiralia</taxon>
        <taxon>Lophotrochozoa</taxon>
        <taxon>Mollusca</taxon>
        <taxon>Gastropoda</taxon>
        <taxon>Heterobranchia</taxon>
        <taxon>Euthyneura</taxon>
        <taxon>Panpulmonata</taxon>
        <taxon>Sacoglossa</taxon>
        <taxon>Placobranchoidea</taxon>
        <taxon>Plakobranchidae</taxon>
        <taxon>Elysia</taxon>
    </lineage>
</organism>
<evidence type="ECO:0000313" key="2">
    <source>
        <dbReference type="Proteomes" id="UP001283361"/>
    </source>
</evidence>